<dbReference type="GO" id="GO:0005985">
    <property type="term" value="P:sucrose metabolic process"/>
    <property type="evidence" value="ECO:0007669"/>
    <property type="project" value="UniProtKB-UniPathway"/>
</dbReference>
<dbReference type="InterPro" id="IPR051214">
    <property type="entry name" value="GH32_Enzymes"/>
</dbReference>
<accession>A0A6G7K8X2</accession>
<protein>
    <recommendedName>
        <fullName evidence="4 8">Sucrose-6-phosphate hydrolase</fullName>
        <ecNumber evidence="3 8">3.2.1.26</ecNumber>
    </recommendedName>
    <alternativeName>
        <fullName evidence="7 9">Invertase</fullName>
    </alternativeName>
</protein>
<evidence type="ECO:0000256" key="1">
    <source>
        <dbReference type="ARBA" id="ARBA00004914"/>
    </source>
</evidence>
<dbReference type="InterPro" id="IPR013189">
    <property type="entry name" value="Glyco_hydro_32_C"/>
</dbReference>
<keyword evidence="13" id="KW-1185">Reference proteome</keyword>
<dbReference type="GO" id="GO:0005737">
    <property type="term" value="C:cytoplasm"/>
    <property type="evidence" value="ECO:0007669"/>
    <property type="project" value="UniProtKB-SubCell"/>
</dbReference>
<feature type="domain" description="Glycosyl hydrolase family 32 C-terminal" evidence="11">
    <location>
        <begin position="357"/>
        <end position="469"/>
    </location>
</feature>
<keyword evidence="9" id="KW-0963">Cytoplasm</keyword>
<name>A0A6G7K8X2_9LACT</name>
<dbReference type="GO" id="GO:0004564">
    <property type="term" value="F:beta-fructofuranosidase activity"/>
    <property type="evidence" value="ECO:0007669"/>
    <property type="project" value="UniProtKB-EC"/>
</dbReference>
<dbReference type="InterPro" id="IPR018053">
    <property type="entry name" value="Glyco_hydro_32_AS"/>
</dbReference>
<dbReference type="AlphaFoldDB" id="A0A6G7K8X2"/>
<dbReference type="PANTHER" id="PTHR43101">
    <property type="entry name" value="BETA-FRUCTOSIDASE"/>
    <property type="match status" value="1"/>
</dbReference>
<dbReference type="PANTHER" id="PTHR43101:SF1">
    <property type="entry name" value="BETA-FRUCTOSIDASE"/>
    <property type="match status" value="1"/>
</dbReference>
<comment type="pathway">
    <text evidence="1 9">Glycan biosynthesis; sucrose metabolism.</text>
</comment>
<dbReference type="InterPro" id="IPR023296">
    <property type="entry name" value="Glyco_hydro_beta-prop_sf"/>
</dbReference>
<evidence type="ECO:0000256" key="6">
    <source>
        <dbReference type="ARBA" id="ARBA00023295"/>
    </source>
</evidence>
<evidence type="ECO:0000256" key="8">
    <source>
        <dbReference type="RuleBase" id="RU362110"/>
    </source>
</evidence>
<dbReference type="SUPFAM" id="SSF75005">
    <property type="entry name" value="Arabinanase/levansucrase/invertase"/>
    <property type="match status" value="1"/>
</dbReference>
<dbReference type="NCBIfam" id="TIGR01322">
    <property type="entry name" value="scrB_fam"/>
    <property type="match status" value="1"/>
</dbReference>
<dbReference type="KEGG" id="jar:G7057_03980"/>
<dbReference type="Proteomes" id="UP000501451">
    <property type="component" value="Chromosome"/>
</dbReference>
<dbReference type="CDD" id="cd08996">
    <property type="entry name" value="GH32_FFase"/>
    <property type="match status" value="1"/>
</dbReference>
<evidence type="ECO:0000256" key="7">
    <source>
        <dbReference type="ARBA" id="ARBA00033367"/>
    </source>
</evidence>
<reference evidence="12 13" key="1">
    <citation type="journal article" date="2017" name="Int. J. Syst. Evol. Microbiol.">
        <title>Jeotgalibaca porci sp. nov. and Jeotgalibaca arthritidis sp. nov., isolated from pigs, and emended description of the genus Jeotgalibaca.</title>
        <authorList>
            <person name="Zamora L."/>
            <person name="Perez-Sancho M."/>
            <person name="Dominguez L."/>
            <person name="Fernandez-Garayzabal J.F."/>
            <person name="Vela A.I."/>
        </authorList>
    </citation>
    <scope>NUCLEOTIDE SEQUENCE [LARGE SCALE GENOMIC DNA]</scope>
    <source>
        <strain evidence="12 13">CECT 9157</strain>
    </source>
</reference>
<keyword evidence="9" id="KW-0119">Carbohydrate metabolism</keyword>
<proteinExistence type="inferred from homology"/>
<comment type="catalytic activity">
    <reaction evidence="8">
        <text>Hydrolysis of terminal non-reducing beta-D-fructofuranoside residues in beta-D-fructofuranosides.</text>
        <dbReference type="EC" id="3.2.1.26"/>
    </reaction>
</comment>
<evidence type="ECO:0000259" key="10">
    <source>
        <dbReference type="Pfam" id="PF00251"/>
    </source>
</evidence>
<comment type="subcellular location">
    <subcellularLocation>
        <location evidence="9">Cytoplasm</location>
    </subcellularLocation>
</comment>
<evidence type="ECO:0000256" key="3">
    <source>
        <dbReference type="ARBA" id="ARBA00012758"/>
    </source>
</evidence>
<dbReference type="Pfam" id="PF08244">
    <property type="entry name" value="Glyco_hydro_32C"/>
    <property type="match status" value="1"/>
</dbReference>
<dbReference type="EC" id="3.2.1.26" evidence="3 8"/>
<dbReference type="RefSeq" id="WP_076768317.1">
    <property type="nucleotide sequence ID" value="NZ_CP049740.1"/>
</dbReference>
<keyword evidence="5 8" id="KW-0378">Hydrolase</keyword>
<evidence type="ECO:0000256" key="2">
    <source>
        <dbReference type="ARBA" id="ARBA00009902"/>
    </source>
</evidence>
<dbReference type="PROSITE" id="PS00609">
    <property type="entry name" value="GLYCOSYL_HYDROL_F32"/>
    <property type="match status" value="1"/>
</dbReference>
<evidence type="ECO:0000313" key="12">
    <source>
        <dbReference type="EMBL" id="QII81714.1"/>
    </source>
</evidence>
<organism evidence="12 13">
    <name type="scientific">Jeotgalibaca arthritidis</name>
    <dbReference type="NCBI Taxonomy" id="1868794"/>
    <lineage>
        <taxon>Bacteria</taxon>
        <taxon>Bacillati</taxon>
        <taxon>Bacillota</taxon>
        <taxon>Bacilli</taxon>
        <taxon>Lactobacillales</taxon>
        <taxon>Carnobacteriaceae</taxon>
        <taxon>Jeotgalibaca</taxon>
    </lineage>
</organism>
<dbReference type="Pfam" id="PF00251">
    <property type="entry name" value="Glyco_hydro_32N"/>
    <property type="match status" value="1"/>
</dbReference>
<dbReference type="Gene3D" id="2.115.10.20">
    <property type="entry name" value="Glycosyl hydrolase domain, family 43"/>
    <property type="match status" value="1"/>
</dbReference>
<comment type="function">
    <text evidence="9">Enables the bacterium to metabolize sucrose as a sole carbon source.</text>
</comment>
<dbReference type="Gene3D" id="2.60.120.560">
    <property type="entry name" value="Exo-inulinase, domain 1"/>
    <property type="match status" value="1"/>
</dbReference>
<evidence type="ECO:0000313" key="13">
    <source>
        <dbReference type="Proteomes" id="UP000501451"/>
    </source>
</evidence>
<dbReference type="InterPro" id="IPR006232">
    <property type="entry name" value="Suc6P_hydrolase"/>
</dbReference>
<dbReference type="UniPathway" id="UPA00238"/>
<gene>
    <name evidence="12" type="ORF">G7057_03980</name>
</gene>
<feature type="domain" description="Glycosyl hydrolase family 32 N-terminal" evidence="10">
    <location>
        <begin position="34"/>
        <end position="339"/>
    </location>
</feature>
<dbReference type="EMBL" id="CP049740">
    <property type="protein sequence ID" value="QII81714.1"/>
    <property type="molecule type" value="Genomic_DNA"/>
</dbReference>
<keyword evidence="6 8" id="KW-0326">Glycosidase</keyword>
<dbReference type="InterPro" id="IPR001362">
    <property type="entry name" value="Glyco_hydro_32"/>
</dbReference>
<dbReference type="InterPro" id="IPR013320">
    <property type="entry name" value="ConA-like_dom_sf"/>
</dbReference>
<evidence type="ECO:0000256" key="4">
    <source>
        <dbReference type="ARBA" id="ARBA00019623"/>
    </source>
</evidence>
<dbReference type="SUPFAM" id="SSF49899">
    <property type="entry name" value="Concanavalin A-like lectins/glucanases"/>
    <property type="match status" value="1"/>
</dbReference>
<evidence type="ECO:0000256" key="9">
    <source>
        <dbReference type="RuleBase" id="RU365015"/>
    </source>
</evidence>
<dbReference type="InterPro" id="IPR013148">
    <property type="entry name" value="Glyco_hydro_32_N"/>
</dbReference>
<evidence type="ECO:0000259" key="11">
    <source>
        <dbReference type="Pfam" id="PF08244"/>
    </source>
</evidence>
<comment type="similarity">
    <text evidence="2 8">Belongs to the glycosyl hydrolase 32 family.</text>
</comment>
<evidence type="ECO:0000256" key="5">
    <source>
        <dbReference type="ARBA" id="ARBA00022801"/>
    </source>
</evidence>
<dbReference type="SMART" id="SM00640">
    <property type="entry name" value="Glyco_32"/>
    <property type="match status" value="1"/>
</dbReference>
<sequence>MEQGTKPVYTLAEAREFIEANRERVDGTYRNQYHLIPPVGWMNDPNGFIYYQGEYHLFYQFYPYDSKWGPMHWGHAKTKDLIHWEELPTALAPDEPYDQDGCFSGSAIEKDGKLYLMYTGHRIENGVVYQTQCIAVSEDGINFEKYAANPVIDEKRMGEYGNIHDFRDPKVIKKDDSYYSIIASKTEDDRGLILLYQSDDLYEWKFFSVLLEGTHDQGVMWECPDLFHLNGKDVLIMSPIEINPRGVEFHNTSSTVAFIGQMDWETGSFAVENDHEIDFGLDFYAPQTTRDSAGRQVMIAWMQMWGRTLPTDLLGHKWAGSMTLARELWVENNRLYQKPISDVYQSLKIIEKQTNLVIENEVRKYHSISTNNRYYQLTLGVSQADAFQVYLAKNKLGGLVLDFDKETNQLTFSRKDFGHPITGSEPSQLTERTVILNGNKIELEIFMDTSSVEIFVNQEKTMTFTFYEETLEPNLYIEAKGILEVPLLEIGCVQV</sequence>